<evidence type="ECO:0000259" key="5">
    <source>
        <dbReference type="PROSITE" id="PS00624"/>
    </source>
</evidence>
<dbReference type="PROSITE" id="PS00623">
    <property type="entry name" value="GMC_OXRED_1"/>
    <property type="match status" value="1"/>
</dbReference>
<sequence>MRPSLLRLGLLSPLLPLIMAAETYDFVIVGGGTAGLAVATRLSEDPSVSVLVLEAGNDTSSDLNVLAPGLFPIMYGNPAYDWDYKTVPQPHAADRVFAHIRGKQLGGSSAMNFMFWTHPSQGDINNWGALGNPGWSWRELAPYFSKSERYVAPSAQTAADLRAGYVEPAAHGTSGPITSTFPDSYGPLTEAWPRTYENLGLGVKGDPRKGLALGGYTNLVNIDTATHTRSYAANAYYLPVASRQNLKVLTAAHTHKILFTVRGKDRVASGVEYAKDSQTVTVSARKEVILAAGSIASPQILELSGIGGKELLNKLGIPVVVDNANVGENLQDHLYVPTGYRVNPGIPTLEDFRNETFFTAALNQYLADKTGPLSTAGASSALLSLAQIGATSKAMLAQAEADSKSKIATPGYITQTALLLKDLLTEAVAQELTIGGGISPQFSHDTTKLFSTPAEGNFLSILGVLEHPFSRGSVHAASADPLAHPTIDPRYLSHPLDIKLLSVIALHLRTIATTAPLSDLLAGGGTVLQPGYVDLTPENVEAWIREKAQSEYHPVGTCAMMPRAAGGVVDEKLRVYGVKGLRVVDASVFPLVPRANIQSVVYAVAERAADFIKADWR</sequence>
<dbReference type="PANTHER" id="PTHR11552:SF210">
    <property type="entry name" value="GLUCOSE-METHANOL-CHOLINE OXIDOREDUCTASE N-TERMINAL DOMAIN-CONTAINING PROTEIN-RELATED"/>
    <property type="match status" value="1"/>
</dbReference>
<dbReference type="Pfam" id="PF05199">
    <property type="entry name" value="GMC_oxred_C"/>
    <property type="match status" value="1"/>
</dbReference>
<proteinExistence type="inferred from homology"/>
<gene>
    <name evidence="6" type="ORF">B0T11DRAFT_337436</name>
</gene>
<dbReference type="Gene3D" id="3.30.560.10">
    <property type="entry name" value="Glucose Oxidase, domain 3"/>
    <property type="match status" value="1"/>
</dbReference>
<keyword evidence="2" id="KW-0274">FAD</keyword>
<dbReference type="GO" id="GO:0050660">
    <property type="term" value="F:flavin adenine dinucleotide binding"/>
    <property type="evidence" value="ECO:0007669"/>
    <property type="project" value="InterPro"/>
</dbReference>
<keyword evidence="2" id="KW-0285">Flavoprotein</keyword>
<feature type="signal peptide" evidence="3">
    <location>
        <begin position="1"/>
        <end position="20"/>
    </location>
</feature>
<feature type="domain" description="Glucose-methanol-choline oxidoreductase N-terminal" evidence="5">
    <location>
        <begin position="293"/>
        <end position="307"/>
    </location>
</feature>
<keyword evidence="7" id="KW-1185">Reference proteome</keyword>
<accession>A0A8K0TIN8</accession>
<dbReference type="PANTHER" id="PTHR11552">
    <property type="entry name" value="GLUCOSE-METHANOL-CHOLINE GMC OXIDOREDUCTASE"/>
    <property type="match status" value="1"/>
</dbReference>
<dbReference type="Proteomes" id="UP000813385">
    <property type="component" value="Unassembled WGS sequence"/>
</dbReference>
<dbReference type="AlphaFoldDB" id="A0A8K0TIN8"/>
<protein>
    <submittedName>
        <fullName evidence="6">GMC oxidoreductase</fullName>
    </submittedName>
</protein>
<dbReference type="GO" id="GO:0016614">
    <property type="term" value="F:oxidoreductase activity, acting on CH-OH group of donors"/>
    <property type="evidence" value="ECO:0007669"/>
    <property type="project" value="InterPro"/>
</dbReference>
<evidence type="ECO:0000259" key="4">
    <source>
        <dbReference type="PROSITE" id="PS00623"/>
    </source>
</evidence>
<dbReference type="PROSITE" id="PS00624">
    <property type="entry name" value="GMC_OXRED_2"/>
    <property type="match status" value="1"/>
</dbReference>
<evidence type="ECO:0000256" key="3">
    <source>
        <dbReference type="SAM" id="SignalP"/>
    </source>
</evidence>
<comment type="similarity">
    <text evidence="1 2">Belongs to the GMC oxidoreductase family.</text>
</comment>
<dbReference type="InterPro" id="IPR007867">
    <property type="entry name" value="GMC_OxRtase_C"/>
</dbReference>
<comment type="caution">
    <text evidence="6">The sequence shown here is derived from an EMBL/GenBank/DDBJ whole genome shotgun (WGS) entry which is preliminary data.</text>
</comment>
<dbReference type="InterPro" id="IPR012132">
    <property type="entry name" value="GMC_OxRdtase"/>
</dbReference>
<dbReference type="PIRSF" id="PIRSF000137">
    <property type="entry name" value="Alcohol_oxidase"/>
    <property type="match status" value="1"/>
</dbReference>
<feature type="chain" id="PRO_5035449843" evidence="3">
    <location>
        <begin position="21"/>
        <end position="617"/>
    </location>
</feature>
<organism evidence="6 7">
    <name type="scientific">Plectosphaerella cucumerina</name>
    <dbReference type="NCBI Taxonomy" id="40658"/>
    <lineage>
        <taxon>Eukaryota</taxon>
        <taxon>Fungi</taxon>
        <taxon>Dikarya</taxon>
        <taxon>Ascomycota</taxon>
        <taxon>Pezizomycotina</taxon>
        <taxon>Sordariomycetes</taxon>
        <taxon>Hypocreomycetidae</taxon>
        <taxon>Glomerellales</taxon>
        <taxon>Plectosphaerellaceae</taxon>
        <taxon>Plectosphaerella</taxon>
    </lineage>
</organism>
<dbReference type="InterPro" id="IPR036188">
    <property type="entry name" value="FAD/NAD-bd_sf"/>
</dbReference>
<keyword evidence="3" id="KW-0732">Signal</keyword>
<evidence type="ECO:0000256" key="1">
    <source>
        <dbReference type="ARBA" id="ARBA00010790"/>
    </source>
</evidence>
<reference evidence="6" key="1">
    <citation type="journal article" date="2021" name="Nat. Commun.">
        <title>Genetic determinants of endophytism in the Arabidopsis root mycobiome.</title>
        <authorList>
            <person name="Mesny F."/>
            <person name="Miyauchi S."/>
            <person name="Thiergart T."/>
            <person name="Pickel B."/>
            <person name="Atanasova L."/>
            <person name="Karlsson M."/>
            <person name="Huettel B."/>
            <person name="Barry K.W."/>
            <person name="Haridas S."/>
            <person name="Chen C."/>
            <person name="Bauer D."/>
            <person name="Andreopoulos W."/>
            <person name="Pangilinan J."/>
            <person name="LaButti K."/>
            <person name="Riley R."/>
            <person name="Lipzen A."/>
            <person name="Clum A."/>
            <person name="Drula E."/>
            <person name="Henrissat B."/>
            <person name="Kohler A."/>
            <person name="Grigoriev I.V."/>
            <person name="Martin F.M."/>
            <person name="Hacquard S."/>
        </authorList>
    </citation>
    <scope>NUCLEOTIDE SEQUENCE</scope>
    <source>
        <strain evidence="6">MPI-CAGE-AT-0016</strain>
    </source>
</reference>
<evidence type="ECO:0000256" key="2">
    <source>
        <dbReference type="RuleBase" id="RU003968"/>
    </source>
</evidence>
<name>A0A8K0TIN8_9PEZI</name>
<feature type="domain" description="Glucose-methanol-choline oxidoreductase N-terminal" evidence="4">
    <location>
        <begin position="102"/>
        <end position="125"/>
    </location>
</feature>
<dbReference type="SUPFAM" id="SSF54373">
    <property type="entry name" value="FAD-linked reductases, C-terminal domain"/>
    <property type="match status" value="1"/>
</dbReference>
<evidence type="ECO:0000313" key="6">
    <source>
        <dbReference type="EMBL" id="KAH7368240.1"/>
    </source>
</evidence>
<dbReference type="Pfam" id="PF00732">
    <property type="entry name" value="GMC_oxred_N"/>
    <property type="match status" value="1"/>
</dbReference>
<dbReference type="SUPFAM" id="SSF51905">
    <property type="entry name" value="FAD/NAD(P)-binding domain"/>
    <property type="match status" value="1"/>
</dbReference>
<dbReference type="OrthoDB" id="269227at2759"/>
<dbReference type="Gene3D" id="3.50.50.60">
    <property type="entry name" value="FAD/NAD(P)-binding domain"/>
    <property type="match status" value="1"/>
</dbReference>
<dbReference type="InterPro" id="IPR000172">
    <property type="entry name" value="GMC_OxRdtase_N"/>
</dbReference>
<evidence type="ECO:0000313" key="7">
    <source>
        <dbReference type="Proteomes" id="UP000813385"/>
    </source>
</evidence>
<dbReference type="EMBL" id="JAGPXD010000002">
    <property type="protein sequence ID" value="KAH7368240.1"/>
    <property type="molecule type" value="Genomic_DNA"/>
</dbReference>